<protein>
    <submittedName>
        <fullName evidence="11">Acetyl-CoA C-acyltransferase FadI</fullName>
    </submittedName>
</protein>
<evidence type="ECO:0000256" key="4">
    <source>
        <dbReference type="ARBA" id="ARBA00022963"/>
    </source>
</evidence>
<dbReference type="InterPro" id="IPR016039">
    <property type="entry name" value="Thiolase-like"/>
</dbReference>
<evidence type="ECO:0000256" key="3">
    <source>
        <dbReference type="ARBA" id="ARBA00022679"/>
    </source>
</evidence>
<name>A0A1L9BF87_9BACT</name>
<evidence type="ECO:0000256" key="2">
    <source>
        <dbReference type="ARBA" id="ARBA00022490"/>
    </source>
</evidence>
<dbReference type="RefSeq" id="WP_071897358.1">
    <property type="nucleotide sequence ID" value="NZ_MPIN01000002.1"/>
</dbReference>
<feature type="active site" description="Proton acceptor" evidence="7">
    <location>
        <position position="419"/>
    </location>
</feature>
<evidence type="ECO:0000313" key="11">
    <source>
        <dbReference type="EMBL" id="OJH40919.1"/>
    </source>
</evidence>
<evidence type="ECO:0000256" key="7">
    <source>
        <dbReference type="PIRSR" id="PIRSR000429-1"/>
    </source>
</evidence>
<accession>A0A1L9BF87</accession>
<dbReference type="AlphaFoldDB" id="A0A1L9BF87"/>
<dbReference type="GO" id="GO:0003988">
    <property type="term" value="F:acetyl-CoA C-acyltransferase activity"/>
    <property type="evidence" value="ECO:0007669"/>
    <property type="project" value="UniProtKB-ARBA"/>
</dbReference>
<reference evidence="12" key="1">
    <citation type="submission" date="2016-11" db="EMBL/GenBank/DDBJ databases">
        <authorList>
            <person name="Shukria A."/>
            <person name="Stevens D.C."/>
        </authorList>
    </citation>
    <scope>NUCLEOTIDE SEQUENCE [LARGE SCALE GENOMIC DNA]</scope>
    <source>
        <strain evidence="12">Cbfe23</strain>
    </source>
</reference>
<keyword evidence="6 8" id="KW-0012">Acyltransferase</keyword>
<dbReference type="InterPro" id="IPR020613">
    <property type="entry name" value="Thiolase_CS"/>
</dbReference>
<evidence type="ECO:0000256" key="5">
    <source>
        <dbReference type="ARBA" id="ARBA00023098"/>
    </source>
</evidence>
<evidence type="ECO:0000259" key="10">
    <source>
        <dbReference type="Pfam" id="PF02803"/>
    </source>
</evidence>
<dbReference type="PANTHER" id="PTHR18919">
    <property type="entry name" value="ACETYL-COA C-ACYLTRANSFERASE"/>
    <property type="match status" value="1"/>
</dbReference>
<gene>
    <name evidence="11" type="ORF">BON30_08355</name>
</gene>
<dbReference type="SUPFAM" id="SSF53901">
    <property type="entry name" value="Thiolase-like"/>
    <property type="match status" value="2"/>
</dbReference>
<comment type="caution">
    <text evidence="11">The sequence shown here is derived from an EMBL/GenBank/DDBJ whole genome shotgun (WGS) entry which is preliminary data.</text>
</comment>
<keyword evidence="2" id="KW-0963">Cytoplasm</keyword>
<dbReference type="PROSITE" id="PS00737">
    <property type="entry name" value="THIOLASE_2"/>
    <property type="match status" value="1"/>
</dbReference>
<dbReference type="Pfam" id="PF02803">
    <property type="entry name" value="Thiolase_C"/>
    <property type="match status" value="1"/>
</dbReference>
<dbReference type="EMBL" id="MPIN01000002">
    <property type="protein sequence ID" value="OJH40919.1"/>
    <property type="molecule type" value="Genomic_DNA"/>
</dbReference>
<evidence type="ECO:0000256" key="6">
    <source>
        <dbReference type="ARBA" id="ARBA00023315"/>
    </source>
</evidence>
<dbReference type="InterPro" id="IPR020617">
    <property type="entry name" value="Thiolase_C"/>
</dbReference>
<dbReference type="Proteomes" id="UP000182229">
    <property type="component" value="Unassembled WGS sequence"/>
</dbReference>
<dbReference type="FunFam" id="3.40.47.10:FF:000011">
    <property type="entry name" value="3-ketoacyl-CoA thiolase"/>
    <property type="match status" value="1"/>
</dbReference>
<dbReference type="InterPro" id="IPR020615">
    <property type="entry name" value="Thiolase_acyl_enz_int_AS"/>
</dbReference>
<evidence type="ECO:0000313" key="12">
    <source>
        <dbReference type="Proteomes" id="UP000182229"/>
    </source>
</evidence>
<keyword evidence="12" id="KW-1185">Reference proteome</keyword>
<evidence type="ECO:0000256" key="1">
    <source>
        <dbReference type="ARBA" id="ARBA00010982"/>
    </source>
</evidence>
<dbReference type="InterPro" id="IPR020616">
    <property type="entry name" value="Thiolase_N"/>
</dbReference>
<feature type="domain" description="Thiolase C-terminal" evidence="10">
    <location>
        <begin position="294"/>
        <end position="432"/>
    </location>
</feature>
<keyword evidence="5" id="KW-0443">Lipid metabolism</keyword>
<dbReference type="CDD" id="cd00751">
    <property type="entry name" value="thiolase"/>
    <property type="match status" value="1"/>
</dbReference>
<dbReference type="Pfam" id="PF00108">
    <property type="entry name" value="Thiolase_N"/>
    <property type="match status" value="1"/>
</dbReference>
<dbReference type="PIRSF" id="PIRSF000429">
    <property type="entry name" value="Ac-CoA_Ac_transf"/>
    <property type="match status" value="1"/>
</dbReference>
<evidence type="ECO:0000259" key="9">
    <source>
        <dbReference type="Pfam" id="PF00108"/>
    </source>
</evidence>
<dbReference type="Gene3D" id="3.40.47.10">
    <property type="match status" value="1"/>
</dbReference>
<feature type="domain" description="Thiolase N-terminal" evidence="9">
    <location>
        <begin position="12"/>
        <end position="286"/>
    </location>
</feature>
<sequence length="433" mass="45816">MAREQQNGHRRVAIVRGLRTPFAKAGTDFARLTALDLGRIVVQELVQRSEIDPQEIDQVVFGQVIPTLTAPSIAREVVIAAGLPRKIDAFTVSRACATSIQAMTTAANAIAVGEADVVLAGGTECMSDAPIFTSRPLAQALMAASKARDLPGKLKAFQALKPGDLVPVPPAIAEHSTGLTMGESAEKMAKENGISREEQDRIALASHQNAARAWKEGFFDSHVMHVVVPPRYEKVADKDNIVRADTSLESLAQLKPVFDRKYGTITAGNASPLTDGAGVLLMMSEEKARALGLEPLGYLRSHAFAATDPGDQLLQGPAYAVPVALKRAGMTLADIDLVEMHEAFAAQVASNLQALASKEFARKAGWSAPVGEVDRTRLNLSGGSLSLGHPFGATGARIVTQALHELKRQNKNTVLCTVCAAGGLGAAVVLERA</sequence>
<comment type="similarity">
    <text evidence="1 8">Belongs to the thiolase-like superfamily. Thiolase family.</text>
</comment>
<dbReference type="NCBIfam" id="TIGR01930">
    <property type="entry name" value="AcCoA-C-Actrans"/>
    <property type="match status" value="1"/>
</dbReference>
<dbReference type="PANTHER" id="PTHR18919:SF107">
    <property type="entry name" value="ACETYL-COA ACETYLTRANSFERASE, CYTOSOLIC"/>
    <property type="match status" value="1"/>
</dbReference>
<dbReference type="STRING" id="83449.BON30_08355"/>
<feature type="active site" description="Proton acceptor" evidence="7">
    <location>
        <position position="389"/>
    </location>
</feature>
<evidence type="ECO:0000256" key="8">
    <source>
        <dbReference type="RuleBase" id="RU003557"/>
    </source>
</evidence>
<organism evidence="11 12">
    <name type="scientific">Cystobacter ferrugineus</name>
    <dbReference type="NCBI Taxonomy" id="83449"/>
    <lineage>
        <taxon>Bacteria</taxon>
        <taxon>Pseudomonadati</taxon>
        <taxon>Myxococcota</taxon>
        <taxon>Myxococcia</taxon>
        <taxon>Myxococcales</taxon>
        <taxon>Cystobacterineae</taxon>
        <taxon>Archangiaceae</taxon>
        <taxon>Cystobacter</taxon>
    </lineage>
</organism>
<feature type="active site" description="Acyl-thioester intermediate" evidence="7">
    <location>
        <position position="96"/>
    </location>
</feature>
<dbReference type="GO" id="GO:0016042">
    <property type="term" value="P:lipid catabolic process"/>
    <property type="evidence" value="ECO:0007669"/>
    <property type="project" value="UniProtKB-KW"/>
</dbReference>
<proteinExistence type="inferred from homology"/>
<keyword evidence="4" id="KW-0442">Lipid degradation</keyword>
<dbReference type="OrthoDB" id="4565318at2"/>
<keyword evidence="3 8" id="KW-0808">Transferase</keyword>
<dbReference type="NCBIfam" id="NF006516">
    <property type="entry name" value="PRK08963.1"/>
    <property type="match status" value="1"/>
</dbReference>
<dbReference type="GO" id="GO:0005829">
    <property type="term" value="C:cytosol"/>
    <property type="evidence" value="ECO:0007669"/>
    <property type="project" value="TreeGrafter"/>
</dbReference>
<reference evidence="11 12" key="2">
    <citation type="submission" date="2016-12" db="EMBL/GenBank/DDBJ databases">
        <title>Draft Genome Sequence of Cystobacter ferrugineus Strain Cbfe23.</title>
        <authorList>
            <person name="Akbar S."/>
            <person name="Dowd S.E."/>
            <person name="Stevens D.C."/>
        </authorList>
    </citation>
    <scope>NUCLEOTIDE SEQUENCE [LARGE SCALE GENOMIC DNA]</scope>
    <source>
        <strain evidence="11 12">Cbfe23</strain>
    </source>
</reference>
<dbReference type="PROSITE" id="PS00098">
    <property type="entry name" value="THIOLASE_1"/>
    <property type="match status" value="1"/>
</dbReference>
<dbReference type="InterPro" id="IPR002155">
    <property type="entry name" value="Thiolase"/>
</dbReference>